<keyword evidence="2" id="KW-1003">Cell membrane</keyword>
<protein>
    <submittedName>
        <fullName evidence="8">Lipid II flippase</fullName>
    </submittedName>
    <submittedName>
        <fullName evidence="7">Sugar isomerase</fullName>
    </submittedName>
</protein>
<sequence>MTNIHKQSEDSYVQKTESIENQLVSGSVWLTFGNFFSRILGALYIIPWTIIIGRYSTEANGLFNMGYSIYALFLMIATAGIPTAISNLVAHYNAINEAQTSMKLLWQGLKIALLTGLASALILGLSAPILAAGHRFLTPVLWSLAPSVFIFPFMSMFRGFFQGNQMMKESAISQIFEQVARVIYMLAGTFIVMRSNPLNWQGAVVQSTFAAFIGALLGMFYLLYAFANHRERFVDAARNSYRKERVDAKELIFGILKQAVPFVVVASAVTFYQLIDQFTYFASMNRFFDFSDQQLIVQFARFNANANKLVLIIVPFAIAIAETSLPMLSNAYANHNWESIKKQIKNIYRLFYVAMLLSAFGLYAVALPMYTVFYGTSDPDLLAGVQLLKVSAIVAIFFGYFTILSFIIQGLGHARTAMKALIYGILLKMVFQVPMIYMLQATGAMLSTLIGFVFSSCYLLNEIKKNYQVSILDTSADLFKTIVIGISVLISASIVVKLLELVFPLTRFAQIIVLLVAVFFGGIVGILLLIRFNVADELLRRFIPARFFKGVQRK</sequence>
<comment type="subcellular location">
    <subcellularLocation>
        <location evidence="1">Cell membrane</location>
        <topology evidence="1">Multi-pass membrane protein</topology>
    </subcellularLocation>
</comment>
<dbReference type="EMBL" id="LR031358">
    <property type="protein sequence ID" value="VDB97917.1"/>
    <property type="molecule type" value="Genomic_DNA"/>
</dbReference>
<reference evidence="8 10" key="2">
    <citation type="submission" date="2018-08" db="EMBL/GenBank/DDBJ databases">
        <authorList>
            <person name="Lorentzen P. G. S. M."/>
        </authorList>
    </citation>
    <scope>NUCLEOTIDE SEQUENCE [LARGE SCALE GENOMIC DNA]</scope>
    <source>
        <strain evidence="8 10">CRBO_1381</strain>
    </source>
</reference>
<evidence type="ECO:0000313" key="8">
    <source>
        <dbReference type="EMBL" id="VDB97917.1"/>
    </source>
</evidence>
<dbReference type="InterPro" id="IPR024923">
    <property type="entry name" value="PG_synth_SpoVB"/>
</dbReference>
<feature type="transmembrane region" description="Helical" evidence="6">
    <location>
        <begin position="390"/>
        <end position="408"/>
    </location>
</feature>
<dbReference type="GO" id="GO:0016853">
    <property type="term" value="F:isomerase activity"/>
    <property type="evidence" value="ECO:0007669"/>
    <property type="project" value="UniProtKB-KW"/>
</dbReference>
<keyword evidence="7" id="KW-0413">Isomerase</keyword>
<dbReference type="RefSeq" id="WP_032818764.1">
    <property type="nucleotide sequence ID" value="NZ_LR031358.1"/>
</dbReference>
<feature type="transmembrane region" description="Helical" evidence="6">
    <location>
        <begin position="204"/>
        <end position="224"/>
    </location>
</feature>
<dbReference type="CDD" id="cd13124">
    <property type="entry name" value="MATE_SpoVB_like"/>
    <property type="match status" value="1"/>
</dbReference>
<dbReference type="PIRSF" id="PIRSF038958">
    <property type="entry name" value="PG_synth_SpoVB"/>
    <property type="match status" value="1"/>
</dbReference>
<reference evidence="7 9" key="1">
    <citation type="journal article" date="2016" name="BMC Genomics">
        <title>Consensus pan-genome assembly of the specialised wine bacterium Oenococcus oeni.</title>
        <authorList>
            <person name="Sternes P.R."/>
            <person name="Borneman A.R."/>
        </authorList>
    </citation>
    <scope>NUCLEOTIDE SEQUENCE [LARGE SCALE GENOMIC DNA]</scope>
    <source>
        <strain evidence="7 9">AWRIB661</strain>
    </source>
</reference>
<accession>A0A483CKW2</accession>
<evidence type="ECO:0000313" key="7">
    <source>
        <dbReference type="EMBL" id="OIM21353.1"/>
    </source>
</evidence>
<feature type="transmembrane region" description="Helical" evidence="6">
    <location>
        <begin position="251"/>
        <end position="275"/>
    </location>
</feature>
<dbReference type="InterPro" id="IPR050833">
    <property type="entry name" value="Poly_Biosynth_Transport"/>
</dbReference>
<keyword evidence="5 6" id="KW-0472">Membrane</keyword>
<feature type="transmembrane region" description="Helical" evidence="6">
    <location>
        <begin position="420"/>
        <end position="437"/>
    </location>
</feature>
<evidence type="ECO:0000256" key="1">
    <source>
        <dbReference type="ARBA" id="ARBA00004651"/>
    </source>
</evidence>
<organism evidence="7 9">
    <name type="scientific">Oenococcus oeni</name>
    <name type="common">Leuconostoc oenos</name>
    <dbReference type="NCBI Taxonomy" id="1247"/>
    <lineage>
        <taxon>Bacteria</taxon>
        <taxon>Bacillati</taxon>
        <taxon>Bacillota</taxon>
        <taxon>Bacilli</taxon>
        <taxon>Lactobacillales</taxon>
        <taxon>Lactobacillaceae</taxon>
        <taxon>Oenococcus</taxon>
    </lineage>
</organism>
<feature type="transmembrane region" description="Helical" evidence="6">
    <location>
        <begin position="350"/>
        <end position="370"/>
    </location>
</feature>
<dbReference type="InterPro" id="IPR002797">
    <property type="entry name" value="Polysacc_synth"/>
</dbReference>
<dbReference type="Pfam" id="PF01943">
    <property type="entry name" value="Polysacc_synt"/>
    <property type="match status" value="1"/>
</dbReference>
<feature type="transmembrane region" description="Helical" evidence="6">
    <location>
        <begin position="67"/>
        <end position="90"/>
    </location>
</feature>
<feature type="transmembrane region" description="Helical" evidence="6">
    <location>
        <begin position="111"/>
        <end position="134"/>
    </location>
</feature>
<dbReference type="AlphaFoldDB" id="A0A483CKW2"/>
<dbReference type="Proteomes" id="UP000294726">
    <property type="component" value="Chromosome"/>
</dbReference>
<feature type="transmembrane region" description="Helical" evidence="6">
    <location>
        <begin position="508"/>
        <end position="530"/>
    </location>
</feature>
<feature type="transmembrane region" description="Helical" evidence="6">
    <location>
        <begin position="140"/>
        <end position="161"/>
    </location>
</feature>
<evidence type="ECO:0000313" key="10">
    <source>
        <dbReference type="Proteomes" id="UP000294726"/>
    </source>
</evidence>
<evidence type="ECO:0000256" key="3">
    <source>
        <dbReference type="ARBA" id="ARBA00022692"/>
    </source>
</evidence>
<name>A0A483CKW2_OENOE</name>
<dbReference type="PANTHER" id="PTHR30250:SF21">
    <property type="entry name" value="LIPID II FLIPPASE MURJ"/>
    <property type="match status" value="1"/>
</dbReference>
<feature type="transmembrane region" description="Helical" evidence="6">
    <location>
        <begin position="35"/>
        <end position="55"/>
    </location>
</feature>
<evidence type="ECO:0000256" key="4">
    <source>
        <dbReference type="ARBA" id="ARBA00022989"/>
    </source>
</evidence>
<dbReference type="Proteomes" id="UP000181728">
    <property type="component" value="Unassembled WGS sequence"/>
</dbReference>
<keyword evidence="4 6" id="KW-1133">Transmembrane helix</keyword>
<feature type="transmembrane region" description="Helical" evidence="6">
    <location>
        <begin position="482"/>
        <end position="502"/>
    </location>
</feature>
<dbReference type="GO" id="GO:0005886">
    <property type="term" value="C:plasma membrane"/>
    <property type="evidence" value="ECO:0007669"/>
    <property type="project" value="UniProtKB-SubCell"/>
</dbReference>
<evidence type="ECO:0000313" key="9">
    <source>
        <dbReference type="Proteomes" id="UP000181728"/>
    </source>
</evidence>
<gene>
    <name evidence="8" type="primary">rfbX</name>
    <name evidence="7" type="ORF">ATX59_04035</name>
    <name evidence="8" type="ORF">OENI_0810</name>
</gene>
<proteinExistence type="predicted"/>
<feature type="transmembrane region" description="Helical" evidence="6">
    <location>
        <begin position="309"/>
        <end position="329"/>
    </location>
</feature>
<dbReference type="EMBL" id="MLOK01000036">
    <property type="protein sequence ID" value="OIM21353.1"/>
    <property type="molecule type" value="Genomic_DNA"/>
</dbReference>
<evidence type="ECO:0000256" key="2">
    <source>
        <dbReference type="ARBA" id="ARBA00022475"/>
    </source>
</evidence>
<evidence type="ECO:0000256" key="6">
    <source>
        <dbReference type="SAM" id="Phobius"/>
    </source>
</evidence>
<dbReference type="PANTHER" id="PTHR30250">
    <property type="entry name" value="PST FAMILY PREDICTED COLANIC ACID TRANSPORTER"/>
    <property type="match status" value="1"/>
</dbReference>
<keyword evidence="3 6" id="KW-0812">Transmembrane</keyword>
<evidence type="ECO:0000256" key="5">
    <source>
        <dbReference type="ARBA" id="ARBA00023136"/>
    </source>
</evidence>
<feature type="transmembrane region" description="Helical" evidence="6">
    <location>
        <begin position="443"/>
        <end position="461"/>
    </location>
</feature>